<dbReference type="Proteomes" id="UP000243499">
    <property type="component" value="Chromosome 5"/>
</dbReference>
<name>A0A2S3HYL0_9POAL</name>
<accession>A0A2S3HYL0</accession>
<evidence type="ECO:0008006" key="2">
    <source>
        <dbReference type="Google" id="ProtNLM"/>
    </source>
</evidence>
<protein>
    <recommendedName>
        <fullName evidence="2">BTR1</fullName>
    </recommendedName>
</protein>
<proteinExistence type="predicted"/>
<gene>
    <name evidence="1" type="ORF">PAHAL_5G480200</name>
</gene>
<dbReference type="EMBL" id="CM008050">
    <property type="protein sequence ID" value="PAN32345.1"/>
    <property type="molecule type" value="Genomic_DNA"/>
</dbReference>
<organism evidence="1">
    <name type="scientific">Panicum hallii</name>
    <dbReference type="NCBI Taxonomy" id="206008"/>
    <lineage>
        <taxon>Eukaryota</taxon>
        <taxon>Viridiplantae</taxon>
        <taxon>Streptophyta</taxon>
        <taxon>Embryophyta</taxon>
        <taxon>Tracheophyta</taxon>
        <taxon>Spermatophyta</taxon>
        <taxon>Magnoliopsida</taxon>
        <taxon>Liliopsida</taxon>
        <taxon>Poales</taxon>
        <taxon>Poaceae</taxon>
        <taxon>PACMAD clade</taxon>
        <taxon>Panicoideae</taxon>
        <taxon>Panicodae</taxon>
        <taxon>Paniceae</taxon>
        <taxon>Panicinae</taxon>
        <taxon>Panicum</taxon>
        <taxon>Panicum sect. Panicum</taxon>
    </lineage>
</organism>
<dbReference type="Gramene" id="PAN32345">
    <property type="protein sequence ID" value="PAN32345"/>
    <property type="gene ID" value="PAHAL_5G480200"/>
</dbReference>
<sequence>MEEWRELARTVPATLLRVAEGTIGLLGPWTPPTGSSPRSSACLQRGDGDAINWDDVREEPNAGAVLDDARRELVRLRELHSMASVIFVLCGARAGLGPEADPLWRTWAGHSGETSGHGSRALRSLRSAASHVRASRDALLMARLLPRLSPDRAAWVSAALNLWRRAIWAATKAMAAARRMRDAVTVELEDAWKVLNR</sequence>
<dbReference type="AlphaFoldDB" id="A0A2S3HYL0"/>
<evidence type="ECO:0000313" key="1">
    <source>
        <dbReference type="EMBL" id="PAN32345.1"/>
    </source>
</evidence>
<reference evidence="1" key="1">
    <citation type="submission" date="2018-04" db="EMBL/GenBank/DDBJ databases">
        <title>WGS assembly of Panicum hallii.</title>
        <authorList>
            <person name="Lovell J."/>
            <person name="Jenkins J."/>
            <person name="Lowry D."/>
            <person name="Mamidi S."/>
            <person name="Sreedasyam A."/>
            <person name="Weng X."/>
            <person name="Barry K."/>
            <person name="Bonette J."/>
            <person name="Campitelli B."/>
            <person name="Daum C."/>
            <person name="Gordon S."/>
            <person name="Gould B."/>
            <person name="Lipzen A."/>
            <person name="Macqueen A."/>
            <person name="Palacio-Mejia J."/>
            <person name="Plott C."/>
            <person name="Shakirov E."/>
            <person name="Shu S."/>
            <person name="Yoshinaga Y."/>
            <person name="Zane M."/>
            <person name="Rokhsar D."/>
            <person name="Grimwood J."/>
            <person name="Schmutz J."/>
            <person name="Juenger T."/>
        </authorList>
    </citation>
    <scope>NUCLEOTIDE SEQUENCE [LARGE SCALE GENOMIC DNA]</scope>
    <source>
        <strain evidence="1">FIL2</strain>
    </source>
</reference>